<keyword evidence="1 3" id="KW-0808">Transferase</keyword>
<name>A0A177N1Y8_9GAMM</name>
<comment type="subcellular location">
    <subcellularLocation>
        <location evidence="3">Cytoplasm</location>
    </subcellularLocation>
</comment>
<organism evidence="5 6">
    <name type="scientific">Methylomonas koyamae</name>
    <dbReference type="NCBI Taxonomy" id="702114"/>
    <lineage>
        <taxon>Bacteria</taxon>
        <taxon>Pseudomonadati</taxon>
        <taxon>Pseudomonadota</taxon>
        <taxon>Gammaproteobacteria</taxon>
        <taxon>Methylococcales</taxon>
        <taxon>Methylococcaceae</taxon>
        <taxon>Methylomonas</taxon>
    </lineage>
</organism>
<dbReference type="GO" id="GO:0006096">
    <property type="term" value="P:glycolytic process"/>
    <property type="evidence" value="ECO:0007669"/>
    <property type="project" value="UniProtKB-UniRule"/>
</dbReference>
<dbReference type="EMBL" id="LUUK01000230">
    <property type="protein sequence ID" value="OAI11553.1"/>
    <property type="molecule type" value="Genomic_DNA"/>
</dbReference>
<dbReference type="EC" id="2.7.1.2" evidence="3"/>
<evidence type="ECO:0000313" key="5">
    <source>
        <dbReference type="EMBL" id="OAI11553.1"/>
    </source>
</evidence>
<gene>
    <name evidence="3" type="primary">glk</name>
    <name evidence="5" type="ORF">A1355_15745</name>
</gene>
<keyword evidence="3" id="KW-0547">Nucleotide-binding</keyword>
<evidence type="ECO:0000256" key="1">
    <source>
        <dbReference type="ARBA" id="ARBA00022679"/>
    </source>
</evidence>
<dbReference type="SUPFAM" id="SSF53067">
    <property type="entry name" value="Actin-like ATPase domain"/>
    <property type="match status" value="1"/>
</dbReference>
<dbReference type="PANTHER" id="PTHR47363">
    <property type="entry name" value="GLUCOKINASE"/>
    <property type="match status" value="1"/>
</dbReference>
<dbReference type="RefSeq" id="WP_064031700.1">
    <property type="nucleotide sequence ID" value="NZ_LUUK01000230.1"/>
</dbReference>
<keyword evidence="6" id="KW-1185">Reference proteome</keyword>
<dbReference type="GO" id="GO:0005737">
    <property type="term" value="C:cytoplasm"/>
    <property type="evidence" value="ECO:0007669"/>
    <property type="project" value="UniProtKB-SubCell"/>
</dbReference>
<evidence type="ECO:0000256" key="3">
    <source>
        <dbReference type="HAMAP-Rule" id="MF_00524"/>
    </source>
</evidence>
<comment type="similarity">
    <text evidence="3 4">Belongs to the bacterial glucokinase family.</text>
</comment>
<protein>
    <recommendedName>
        <fullName evidence="3">Glucokinase</fullName>
        <ecNumber evidence="3">2.7.1.2</ecNumber>
    </recommendedName>
    <alternativeName>
        <fullName evidence="3">Glucose kinase</fullName>
    </alternativeName>
</protein>
<dbReference type="Gene3D" id="3.30.420.40">
    <property type="match status" value="1"/>
</dbReference>
<dbReference type="OrthoDB" id="9800595at2"/>
<evidence type="ECO:0000313" key="6">
    <source>
        <dbReference type="Proteomes" id="UP000077628"/>
    </source>
</evidence>
<dbReference type="GO" id="GO:0005536">
    <property type="term" value="F:D-glucose binding"/>
    <property type="evidence" value="ECO:0007669"/>
    <property type="project" value="InterPro"/>
</dbReference>
<evidence type="ECO:0000256" key="4">
    <source>
        <dbReference type="RuleBase" id="RU004046"/>
    </source>
</evidence>
<dbReference type="InterPro" id="IPR003836">
    <property type="entry name" value="Glucokinase"/>
</dbReference>
<sequence>MILAGDIGGTKTVLALIEPLADGTLHSVREQTFASREFLDFEEILDLFLADQPPPTSACFGVAGPVVEQRCQTTNLPWLLDGRRLQQKLGTDQVKLLNDLEAMALGMLHLPPEDFVELNPAAEPQTGNIAVIAAGTGLGEAALYWDGQRYHPIATEGGHSDLAPQTEQQDRLLVYLRQLFPDHVSCERVLSGNGFSHLYDFLLADRFAPACPAIPAAHAESEVDRNALISRLGVGGEDPLCEEATRLFAELYGAEAGNLALKLLATGGVFIGGGIGPKIRKVLESGEFLRSFAAKGRFQPLLAKIPVKLALNPRAPLIGAMHYFADLLGKH</sequence>
<keyword evidence="3" id="KW-0067">ATP-binding</keyword>
<dbReference type="PANTHER" id="PTHR47363:SF1">
    <property type="entry name" value="GLUCOKINASE"/>
    <property type="match status" value="1"/>
</dbReference>
<evidence type="ECO:0000256" key="2">
    <source>
        <dbReference type="ARBA" id="ARBA00022777"/>
    </source>
</evidence>
<dbReference type="CDD" id="cd24008">
    <property type="entry name" value="ASKHA_NBD_GLK"/>
    <property type="match status" value="1"/>
</dbReference>
<comment type="catalytic activity">
    <reaction evidence="3">
        <text>D-glucose + ATP = D-glucose 6-phosphate + ADP + H(+)</text>
        <dbReference type="Rhea" id="RHEA:17825"/>
        <dbReference type="ChEBI" id="CHEBI:4167"/>
        <dbReference type="ChEBI" id="CHEBI:15378"/>
        <dbReference type="ChEBI" id="CHEBI:30616"/>
        <dbReference type="ChEBI" id="CHEBI:61548"/>
        <dbReference type="ChEBI" id="CHEBI:456216"/>
        <dbReference type="EC" id="2.7.1.2"/>
    </reaction>
</comment>
<reference evidence="6" key="1">
    <citation type="submission" date="2016-03" db="EMBL/GenBank/DDBJ databases">
        <authorList>
            <person name="Heylen K."/>
            <person name="De Vos P."/>
            <person name="Vekeman B."/>
        </authorList>
    </citation>
    <scope>NUCLEOTIDE SEQUENCE [LARGE SCALE GENOMIC DNA]</scope>
    <source>
        <strain evidence="6">R-45383</strain>
    </source>
</reference>
<dbReference type="AlphaFoldDB" id="A0A177N1Y8"/>
<proteinExistence type="inferred from homology"/>
<dbReference type="Proteomes" id="UP000077628">
    <property type="component" value="Unassembled WGS sequence"/>
</dbReference>
<dbReference type="Pfam" id="PF02685">
    <property type="entry name" value="Glucokinase"/>
    <property type="match status" value="1"/>
</dbReference>
<keyword evidence="3" id="KW-0324">Glycolysis</keyword>
<feature type="binding site" evidence="3">
    <location>
        <begin position="5"/>
        <end position="10"/>
    </location>
    <ligand>
        <name>ATP</name>
        <dbReference type="ChEBI" id="CHEBI:30616"/>
    </ligand>
</feature>
<dbReference type="NCBIfam" id="TIGR00749">
    <property type="entry name" value="glk"/>
    <property type="match status" value="1"/>
</dbReference>
<dbReference type="GO" id="GO:0004340">
    <property type="term" value="F:glucokinase activity"/>
    <property type="evidence" value="ECO:0007669"/>
    <property type="project" value="UniProtKB-UniRule"/>
</dbReference>
<comment type="caution">
    <text evidence="5">The sequence shown here is derived from an EMBL/GenBank/DDBJ whole genome shotgun (WGS) entry which is preliminary data.</text>
</comment>
<dbReference type="HAMAP" id="MF_00524">
    <property type="entry name" value="Glucokinase"/>
    <property type="match status" value="1"/>
</dbReference>
<dbReference type="STRING" id="702114.A1355_15745"/>
<dbReference type="Gene3D" id="3.40.367.20">
    <property type="match status" value="1"/>
</dbReference>
<keyword evidence="2 3" id="KW-0418">Kinase</keyword>
<dbReference type="GO" id="GO:0005524">
    <property type="term" value="F:ATP binding"/>
    <property type="evidence" value="ECO:0007669"/>
    <property type="project" value="UniProtKB-UniRule"/>
</dbReference>
<dbReference type="InterPro" id="IPR043129">
    <property type="entry name" value="ATPase_NBD"/>
</dbReference>
<accession>A0A177N1Y8</accession>
<keyword evidence="3" id="KW-0963">Cytoplasm</keyword>